<dbReference type="EMBL" id="AP015029">
    <property type="protein sequence ID" value="BAW24230.1"/>
    <property type="molecule type" value="Genomic_DNA"/>
</dbReference>
<organism evidence="1 2">
    <name type="scientific">Pseudomonas putida</name>
    <name type="common">Arthrobacter siderocapsulatus</name>
    <dbReference type="NCBI Taxonomy" id="303"/>
    <lineage>
        <taxon>Bacteria</taxon>
        <taxon>Pseudomonadati</taxon>
        <taxon>Pseudomonadota</taxon>
        <taxon>Gammaproteobacteria</taxon>
        <taxon>Pseudomonadales</taxon>
        <taxon>Pseudomonadaceae</taxon>
        <taxon>Pseudomonas</taxon>
    </lineage>
</organism>
<dbReference type="AlphaFoldDB" id="A0A1L7NFJ0"/>
<sequence length="69" mass="7751">MAPRRASDRVSVPMWHCRWTVFSVAEQRQIEAHGFGQVPRALDESLDFVVLRGSVQRGAFVPTAAVELQ</sequence>
<dbReference type="Proteomes" id="UP000218731">
    <property type="component" value="Chromosome 1"/>
</dbReference>
<reference evidence="1 2" key="1">
    <citation type="submission" date="2015-11" db="EMBL/GenBank/DDBJ databases">
        <title>Complete genome sequencing of a biphenyl-degrading bacterium, Pseudomonas putida KF715 (=NBRC110667).</title>
        <authorList>
            <person name="Suenaga H."/>
            <person name="Fujihara N."/>
            <person name="Watanabe T."/>
            <person name="Hirose J."/>
            <person name="Kimura N."/>
            <person name="Yamazoe A."/>
            <person name="Hosoyama A."/>
            <person name="Shimodaira J."/>
            <person name="Furukawa K."/>
        </authorList>
    </citation>
    <scope>NUCLEOTIDE SEQUENCE [LARGE SCALE GENOMIC DNA]</scope>
    <source>
        <strain evidence="1 2">KF715</strain>
    </source>
</reference>
<proteinExistence type="predicted"/>
<evidence type="ECO:0000313" key="1">
    <source>
        <dbReference type="EMBL" id="BAW24230.1"/>
    </source>
</evidence>
<accession>A0A1L7NFJ0</accession>
<name>A0A1L7NFJ0_PSEPU</name>
<protein>
    <submittedName>
        <fullName evidence="1">Uncharacterized protein</fullName>
    </submittedName>
</protein>
<gene>
    <name evidence="1" type="ORF">KF715C_ch36570</name>
</gene>
<evidence type="ECO:0000313" key="2">
    <source>
        <dbReference type="Proteomes" id="UP000218731"/>
    </source>
</evidence>